<dbReference type="OrthoDB" id="10564608at2759"/>
<accession>A0A9W8Y299</accession>
<evidence type="ECO:0000313" key="2">
    <source>
        <dbReference type="EMBL" id="KAJ4365628.1"/>
    </source>
</evidence>
<evidence type="ECO:0000313" key="3">
    <source>
        <dbReference type="Proteomes" id="UP001140560"/>
    </source>
</evidence>
<keyword evidence="3" id="KW-1185">Reference proteome</keyword>
<dbReference type="EMBL" id="JAPEUY010000015">
    <property type="protein sequence ID" value="KAJ4365628.1"/>
    <property type="molecule type" value="Genomic_DNA"/>
</dbReference>
<name>A0A9W8Y299_9PLEO</name>
<sequence>MATYIPAYLWLDDSDDSASDGEVVPRVRAPLGRAARDTLAKLKERTPAHIREVRDYFYDLEECKHKGIPGVHDKNDFFRLVGILITMPDNFVQEILARVKGKGDTTKKLKSPTAKMLVAKLSDRNDKFVDEVYRLWFILVQKRNGDDEERKRMFKDIGLLLQIPELEVHEMIWTLLELIETGENAEDGAQRLQGPGPSITTRAGKYRKRPRHRHPKSLGTLSLEDAPSRPAPSSPAPSRPAPSRPVGKKRKRRAEVSERRVEVGDWDWDGRLTEPHHFQRLSVAIWQCRVCDLWNRRDQARCERENRDTKVVCRGKRENALRTRN</sequence>
<feature type="compositionally biased region" description="Pro residues" evidence="1">
    <location>
        <begin position="229"/>
        <end position="243"/>
    </location>
</feature>
<feature type="compositionally biased region" description="Basic residues" evidence="1">
    <location>
        <begin position="204"/>
        <end position="216"/>
    </location>
</feature>
<gene>
    <name evidence="2" type="ORF">N0V83_008248</name>
</gene>
<dbReference type="AlphaFoldDB" id="A0A9W8Y299"/>
<proteinExistence type="predicted"/>
<reference evidence="2" key="1">
    <citation type="submission" date="2022-10" db="EMBL/GenBank/DDBJ databases">
        <title>Tapping the CABI collections for fungal endophytes: first genome assemblies for Collariella, Neodidymelliopsis, Ascochyta clinopodiicola, Didymella pomorum, Didymosphaeria variabile, Neocosmospora piperis and Neocucurbitaria cava.</title>
        <authorList>
            <person name="Hill R."/>
        </authorList>
    </citation>
    <scope>NUCLEOTIDE SEQUENCE</scope>
    <source>
        <strain evidence="2">IMI 356814</strain>
    </source>
</reference>
<comment type="caution">
    <text evidence="2">The sequence shown here is derived from an EMBL/GenBank/DDBJ whole genome shotgun (WGS) entry which is preliminary data.</text>
</comment>
<organism evidence="2 3">
    <name type="scientific">Neocucurbitaria cava</name>
    <dbReference type="NCBI Taxonomy" id="798079"/>
    <lineage>
        <taxon>Eukaryota</taxon>
        <taxon>Fungi</taxon>
        <taxon>Dikarya</taxon>
        <taxon>Ascomycota</taxon>
        <taxon>Pezizomycotina</taxon>
        <taxon>Dothideomycetes</taxon>
        <taxon>Pleosporomycetidae</taxon>
        <taxon>Pleosporales</taxon>
        <taxon>Pleosporineae</taxon>
        <taxon>Cucurbitariaceae</taxon>
        <taxon>Neocucurbitaria</taxon>
    </lineage>
</organism>
<dbReference type="Proteomes" id="UP001140560">
    <property type="component" value="Unassembled WGS sequence"/>
</dbReference>
<evidence type="ECO:0000256" key="1">
    <source>
        <dbReference type="SAM" id="MobiDB-lite"/>
    </source>
</evidence>
<feature type="region of interest" description="Disordered" evidence="1">
    <location>
        <begin position="187"/>
        <end position="256"/>
    </location>
</feature>
<protein>
    <submittedName>
        <fullName evidence="2">Uncharacterized protein</fullName>
    </submittedName>
</protein>